<organism evidence="2 3">
    <name type="scientific">Candidatus Doudnabacteria bacterium RIFCSPHIGHO2_01_FULL_46_14</name>
    <dbReference type="NCBI Taxonomy" id="1817824"/>
    <lineage>
        <taxon>Bacteria</taxon>
        <taxon>Candidatus Doudnaibacteriota</taxon>
    </lineage>
</organism>
<evidence type="ECO:0000256" key="1">
    <source>
        <dbReference type="SAM" id="Phobius"/>
    </source>
</evidence>
<evidence type="ECO:0000313" key="3">
    <source>
        <dbReference type="Proteomes" id="UP000176864"/>
    </source>
</evidence>
<name>A0A1F5NJU4_9BACT</name>
<protein>
    <submittedName>
        <fullName evidence="2">Uncharacterized protein</fullName>
    </submittedName>
</protein>
<feature type="transmembrane region" description="Helical" evidence="1">
    <location>
        <begin position="132"/>
        <end position="150"/>
    </location>
</feature>
<evidence type="ECO:0000313" key="2">
    <source>
        <dbReference type="EMBL" id="OGE77823.1"/>
    </source>
</evidence>
<keyword evidence="1" id="KW-1133">Transmembrane helix</keyword>
<feature type="transmembrane region" description="Helical" evidence="1">
    <location>
        <begin position="80"/>
        <end position="101"/>
    </location>
</feature>
<reference evidence="2 3" key="1">
    <citation type="journal article" date="2016" name="Nat. Commun.">
        <title>Thousands of microbial genomes shed light on interconnected biogeochemical processes in an aquifer system.</title>
        <authorList>
            <person name="Anantharaman K."/>
            <person name="Brown C.T."/>
            <person name="Hug L.A."/>
            <person name="Sharon I."/>
            <person name="Castelle C.J."/>
            <person name="Probst A.J."/>
            <person name="Thomas B.C."/>
            <person name="Singh A."/>
            <person name="Wilkins M.J."/>
            <person name="Karaoz U."/>
            <person name="Brodie E.L."/>
            <person name="Williams K.H."/>
            <person name="Hubbard S.S."/>
            <person name="Banfield J.F."/>
        </authorList>
    </citation>
    <scope>NUCLEOTIDE SEQUENCE [LARGE SCALE GENOMIC DNA]</scope>
</reference>
<dbReference type="EMBL" id="MFEK01000016">
    <property type="protein sequence ID" value="OGE77823.1"/>
    <property type="molecule type" value="Genomic_DNA"/>
</dbReference>
<dbReference type="AlphaFoldDB" id="A0A1F5NJU4"/>
<keyword evidence="1" id="KW-0472">Membrane</keyword>
<feature type="transmembrane region" description="Helical" evidence="1">
    <location>
        <begin position="57"/>
        <end position="75"/>
    </location>
</feature>
<feature type="transmembrane region" description="Helical" evidence="1">
    <location>
        <begin position="32"/>
        <end position="51"/>
    </location>
</feature>
<accession>A0A1F5NJU4</accession>
<gene>
    <name evidence="2" type="ORF">A2751_02125</name>
</gene>
<comment type="caution">
    <text evidence="2">The sequence shown here is derived from an EMBL/GenBank/DDBJ whole genome shotgun (WGS) entry which is preliminary data.</text>
</comment>
<proteinExistence type="predicted"/>
<dbReference type="STRING" id="1817824.A2751_02125"/>
<keyword evidence="1" id="KW-0812">Transmembrane</keyword>
<sequence length="237" mass="27179">MSKVLAWGNVWVSVKEKSLAALQDKHKVRTRAFWSLGTSFTMLVLSFFKIIPPQVGWGQLIIVLAFGAGMTCLLLRKDQFWITAIVAGSVFWPMWLIAPYWSGIQLWLAQWLYWFSKINSAIPGSIIESAEYALAGMFACLLGIELVRIITASEFVERYREARRFYGGGLSAADADAIAERLIEVPIDCAGLSLESRLILRQRERRCVEEMKDITIRAQQRLESERYRRRKAKIKKR</sequence>
<dbReference type="Proteomes" id="UP000176864">
    <property type="component" value="Unassembled WGS sequence"/>
</dbReference>